<evidence type="ECO:0000313" key="1">
    <source>
        <dbReference type="EMBL" id="KAG7085927.1"/>
    </source>
</evidence>
<keyword evidence="2" id="KW-1185">Reference proteome</keyword>
<accession>A0A9P7RM93</accession>
<dbReference type="Proteomes" id="UP001049176">
    <property type="component" value="Chromosome 11"/>
</dbReference>
<dbReference type="GeneID" id="66072534"/>
<dbReference type="AlphaFoldDB" id="A0A9P7RM93"/>
<evidence type="ECO:0000313" key="2">
    <source>
        <dbReference type="Proteomes" id="UP001049176"/>
    </source>
</evidence>
<proteinExistence type="predicted"/>
<name>A0A9P7RM93_9AGAR</name>
<gene>
    <name evidence="1" type="ORF">E1B28_003458</name>
</gene>
<dbReference type="EMBL" id="CM032191">
    <property type="protein sequence ID" value="KAG7085927.1"/>
    <property type="molecule type" value="Genomic_DNA"/>
</dbReference>
<protein>
    <submittedName>
        <fullName evidence="1">Uncharacterized protein</fullName>
    </submittedName>
</protein>
<sequence>MGGHAYYSLADFVLCCVQIWIRYRRLCQSCSTLSTLKIRKDEWPDSALIDSIYLDLLPIFDCRRDAELNPIPLDMVDIETPYYLFPDPDGQSVIPESRRISLGLPSFGPWVSPVYYIWNTETYDVIRAWQEARGFDPLTTEFARSLGYPIMDPIFPDPMNSLKTLVSLLPSARAKVLWM</sequence>
<comment type="caution">
    <text evidence="1">The sequence shown here is derived from an EMBL/GenBank/DDBJ whole genome shotgun (WGS) entry which is preliminary data.</text>
</comment>
<reference evidence="1" key="1">
    <citation type="journal article" date="2021" name="Genome Biol. Evol.">
        <title>The assembled and annotated genome of the fairy-ring fungus Marasmius oreades.</title>
        <authorList>
            <person name="Hiltunen M."/>
            <person name="Ament-Velasquez S.L."/>
            <person name="Johannesson H."/>
        </authorList>
    </citation>
    <scope>NUCLEOTIDE SEQUENCE</scope>
    <source>
        <strain evidence="1">03SP1</strain>
    </source>
</reference>
<dbReference type="RefSeq" id="XP_043002398.1">
    <property type="nucleotide sequence ID" value="XM_043160441.1"/>
</dbReference>
<dbReference type="OrthoDB" id="2909130at2759"/>
<organism evidence="1 2">
    <name type="scientific">Marasmius oreades</name>
    <name type="common">fairy-ring Marasmius</name>
    <dbReference type="NCBI Taxonomy" id="181124"/>
    <lineage>
        <taxon>Eukaryota</taxon>
        <taxon>Fungi</taxon>
        <taxon>Dikarya</taxon>
        <taxon>Basidiomycota</taxon>
        <taxon>Agaricomycotina</taxon>
        <taxon>Agaricomycetes</taxon>
        <taxon>Agaricomycetidae</taxon>
        <taxon>Agaricales</taxon>
        <taxon>Marasmiineae</taxon>
        <taxon>Marasmiaceae</taxon>
        <taxon>Marasmius</taxon>
    </lineage>
</organism>
<dbReference type="KEGG" id="more:E1B28_003458"/>